<organism evidence="4 5">
    <name type="scientific">Pedobacter chitinilyticus</name>
    <dbReference type="NCBI Taxonomy" id="2233776"/>
    <lineage>
        <taxon>Bacteria</taxon>
        <taxon>Pseudomonadati</taxon>
        <taxon>Bacteroidota</taxon>
        <taxon>Sphingobacteriia</taxon>
        <taxon>Sphingobacteriales</taxon>
        <taxon>Sphingobacteriaceae</taxon>
        <taxon>Pedobacter</taxon>
    </lineage>
</organism>
<comment type="caution">
    <text evidence="4">The sequence shown here is derived from an EMBL/GenBank/DDBJ whole genome shotgun (WGS) entry which is preliminary data.</text>
</comment>
<reference evidence="4 5" key="1">
    <citation type="submission" date="2018-06" db="EMBL/GenBank/DDBJ databases">
        <title>Pedobacter endophyticus sp. nov., an endophytic bacterium isolated from a leaf of Triticum aestivum.</title>
        <authorList>
            <person name="Zhang L."/>
        </authorList>
    </citation>
    <scope>NUCLEOTIDE SEQUENCE [LARGE SCALE GENOMIC DNA]</scope>
    <source>
        <strain evidence="4 5">CM134L-2</strain>
    </source>
</reference>
<evidence type="ECO:0000313" key="5">
    <source>
        <dbReference type="Proteomes" id="UP000284120"/>
    </source>
</evidence>
<dbReference type="Gene3D" id="1.20.1600.10">
    <property type="entry name" value="Outer membrane efflux proteins (OEP)"/>
    <property type="match status" value="1"/>
</dbReference>
<dbReference type="EMBL" id="SAYW01000001">
    <property type="protein sequence ID" value="RWU10674.1"/>
    <property type="molecule type" value="Genomic_DNA"/>
</dbReference>
<dbReference type="SUPFAM" id="SSF56954">
    <property type="entry name" value="Outer membrane efflux proteins (OEP)"/>
    <property type="match status" value="1"/>
</dbReference>
<dbReference type="Pfam" id="PF02321">
    <property type="entry name" value="OEP"/>
    <property type="match status" value="1"/>
</dbReference>
<proteinExistence type="inferred from homology"/>
<keyword evidence="2" id="KW-0175">Coiled coil</keyword>
<dbReference type="AlphaFoldDB" id="A0A3S3PDU0"/>
<keyword evidence="3" id="KW-0732">Signal</keyword>
<accession>A0A3S3PDU0</accession>
<name>A0A3S3PDU0_9SPHI</name>
<dbReference type="OrthoDB" id="9791261at2"/>
<evidence type="ECO:0000313" key="4">
    <source>
        <dbReference type="EMBL" id="RWU10674.1"/>
    </source>
</evidence>
<gene>
    <name evidence="4" type="ORF">DPV69_04875</name>
</gene>
<dbReference type="PANTHER" id="PTHR30203:SF23">
    <property type="entry name" value="OUTER MEMBRANE EFFLUX PROTEIN"/>
    <property type="match status" value="1"/>
</dbReference>
<evidence type="ECO:0000256" key="3">
    <source>
        <dbReference type="SAM" id="SignalP"/>
    </source>
</evidence>
<dbReference type="InterPro" id="IPR010131">
    <property type="entry name" value="MdtP/NodT-like"/>
</dbReference>
<protein>
    <submittedName>
        <fullName evidence="4">TolC family protein</fullName>
    </submittedName>
</protein>
<comment type="similarity">
    <text evidence="1">Belongs to the outer membrane factor (OMF) (TC 1.B.17) family.</text>
</comment>
<feature type="chain" id="PRO_5018645073" evidence="3">
    <location>
        <begin position="21"/>
        <end position="422"/>
    </location>
</feature>
<dbReference type="RefSeq" id="WP_113646161.1">
    <property type="nucleotide sequence ID" value="NZ_QMHN01000001.1"/>
</dbReference>
<feature type="coiled-coil region" evidence="2">
    <location>
        <begin position="141"/>
        <end position="168"/>
    </location>
</feature>
<dbReference type="InterPro" id="IPR003423">
    <property type="entry name" value="OMP_efflux"/>
</dbReference>
<feature type="signal peptide" evidence="3">
    <location>
        <begin position="1"/>
        <end position="20"/>
    </location>
</feature>
<keyword evidence="5" id="KW-1185">Reference proteome</keyword>
<evidence type="ECO:0000256" key="2">
    <source>
        <dbReference type="SAM" id="Coils"/>
    </source>
</evidence>
<dbReference type="PANTHER" id="PTHR30203">
    <property type="entry name" value="OUTER MEMBRANE CATION EFFLUX PROTEIN"/>
    <property type="match status" value="1"/>
</dbReference>
<dbReference type="GO" id="GO:0015562">
    <property type="term" value="F:efflux transmembrane transporter activity"/>
    <property type="evidence" value="ECO:0007669"/>
    <property type="project" value="InterPro"/>
</dbReference>
<dbReference type="Proteomes" id="UP000284120">
    <property type="component" value="Unassembled WGS sequence"/>
</dbReference>
<evidence type="ECO:0000256" key="1">
    <source>
        <dbReference type="ARBA" id="ARBA00007613"/>
    </source>
</evidence>
<sequence>MKIKLLFLCCFLACARFAAAQDTLKLSITDAEKLFLANNYQLLLANYDIAQAKADVITARLFDNPEISHENLFYNHETKRFLETSFATGQFNTQISQLFKLAGKRNKQIKLAQTAVKMEEYAYYDLMRTLRYQLRSNFFKLHGLQQSAKTYSRQIKALEQLLQASNKQLTLGNIAQKDIIRIKSLLYNLQVERQQMLTEIAELGTELKLLTQISPNMVIETIVDGDTQKQATLSTLLPYTTLLDSAMNNRVDLKNSQMAITYAQQNLRLQKANAIPDVQLSLAYDLKGNYPEKYTGIGISMPIPLFNRNQGEIKKAKIAIEAQQATHQQLENTLANEVFKAYQNANRVEELYAGMDNNFGADYQKLIDEVTVNFSKRNISLLEFLDFYEAYKDHVLQYNQLLFERKNAKEEINFVTGTSIYK</sequence>